<dbReference type="EMBL" id="AP019299">
    <property type="protein sequence ID" value="BBG99422.1"/>
    <property type="molecule type" value="Genomic_DNA"/>
</dbReference>
<dbReference type="GO" id="GO:0016787">
    <property type="term" value="F:hydrolase activity"/>
    <property type="evidence" value="ECO:0007669"/>
    <property type="project" value="UniProtKB-KW"/>
</dbReference>
<accession>A0A4Y1R5M5</accession>
<organism evidence="5">
    <name type="scientific">Prunus dulcis</name>
    <name type="common">Almond</name>
    <name type="synonym">Amygdalus dulcis</name>
    <dbReference type="NCBI Taxonomy" id="3755"/>
    <lineage>
        <taxon>Eukaryota</taxon>
        <taxon>Viridiplantae</taxon>
        <taxon>Streptophyta</taxon>
        <taxon>Embryophyta</taxon>
        <taxon>Tracheophyta</taxon>
        <taxon>Spermatophyta</taxon>
        <taxon>Magnoliopsida</taxon>
        <taxon>eudicotyledons</taxon>
        <taxon>Gunneridae</taxon>
        <taxon>Pentapetalae</taxon>
        <taxon>rosids</taxon>
        <taxon>fabids</taxon>
        <taxon>Rosales</taxon>
        <taxon>Rosaceae</taxon>
        <taxon>Amygdaloideae</taxon>
        <taxon>Amygdaleae</taxon>
        <taxon>Prunus</taxon>
    </lineage>
</organism>
<name>A0A4Y1R5M5_PRUDU</name>
<dbReference type="GO" id="GO:0003676">
    <property type="term" value="F:nucleic acid binding"/>
    <property type="evidence" value="ECO:0007669"/>
    <property type="project" value="InterPro"/>
</dbReference>
<dbReference type="InterPro" id="IPR013103">
    <property type="entry name" value="RVT_2"/>
</dbReference>
<reference evidence="5" key="1">
    <citation type="journal article" date="2019" name="Science">
        <title>Mutation of a bHLH transcription factor allowed almond domestication.</title>
        <authorList>
            <person name="Sanchez-Perez R."/>
            <person name="Pavan S."/>
            <person name="Mazzeo R."/>
            <person name="Moldovan C."/>
            <person name="Aiese Cigliano R."/>
            <person name="Del Cueto J."/>
            <person name="Ricciardi F."/>
            <person name="Lotti C."/>
            <person name="Ricciardi L."/>
            <person name="Dicenta F."/>
            <person name="Lopez-Marques R.L."/>
            <person name="Lindberg Moller B."/>
        </authorList>
    </citation>
    <scope>NUCLEOTIDE SEQUENCE</scope>
</reference>
<feature type="region of interest" description="Disordered" evidence="3">
    <location>
        <begin position="319"/>
        <end position="339"/>
    </location>
</feature>
<sequence length="690" mass="79468">MSCHLVLKDARLVLDMRLNLISTGLLDDEGYINVFAEGKWKLSKNFLVLARGKKENTLYMTHAKVSNGYLGHTSKKGLQILAKREALTGMKKGMPLKSCTYCLDGKQHRASFQHGHAQRKPNVLDVVYSDVCGPMTTCKIFCYLHWRSFQKVWAYALRMKDQVYEVFKQFHDSVERETGRSLKCIRTDNGGEYMGMFRNYCRNNGIRHERSVLKTPQHNGIAERMNRTMLSHAKLPKNQNIEDIRRGDKPDNPKNIQLTWIQFLLHWSTMTGEMNPMILMIQLVILLYINEPVDDDMSDDHTADGIVDDVADEGLEAKHMKSQQPIPTKNIDQDGGEPECYKEALTHDQQDESLKAMHEKMQSLHENHTYNLVNLPKGRIALKNKWVYRLKTEENNSKPSEDVIHTGCIGLVTSLNLEIEQLDVKTTFLHGDLEEEIYMEQPEGFKVKGKKDLVCQLKKSLYGLKQVPRQWYKKFDSFMIEHRYRRTTSNHCAFVKRFDDGEFIILLLYVDDMLIVGQNSDKIRKLKKELSNSFAMKDLGPTKRILSMSISRDRKNRKLRLSQESYVREDKAKPVSTPFPNLFKLSSKQSPTCEKGKENMAMVPYSSVVGSLMYAMICTRPDITHAVGVVSRFLSKPGREHWNSWKWILRYLRGTSKMSLCFGGGKPALIGYTDADMAEILILENLLQDT</sequence>
<feature type="domain" description="Integrase catalytic" evidence="4">
    <location>
        <begin position="117"/>
        <end position="229"/>
    </location>
</feature>
<dbReference type="PROSITE" id="PS50994">
    <property type="entry name" value="INTEGRASE"/>
    <property type="match status" value="1"/>
</dbReference>
<dbReference type="GO" id="GO:0015074">
    <property type="term" value="P:DNA integration"/>
    <property type="evidence" value="ECO:0007669"/>
    <property type="project" value="InterPro"/>
</dbReference>
<proteinExistence type="predicted"/>
<dbReference type="SUPFAM" id="SSF53098">
    <property type="entry name" value="Ribonuclease H-like"/>
    <property type="match status" value="1"/>
</dbReference>
<evidence type="ECO:0000313" key="5">
    <source>
        <dbReference type="EMBL" id="BBG99422.1"/>
    </source>
</evidence>
<dbReference type="InterPro" id="IPR039537">
    <property type="entry name" value="Retrotran_Ty1/copia-like"/>
</dbReference>
<protein>
    <recommendedName>
        <fullName evidence="4">Integrase catalytic domain-containing protein</fullName>
    </recommendedName>
</protein>
<evidence type="ECO:0000256" key="2">
    <source>
        <dbReference type="ARBA" id="ARBA00022801"/>
    </source>
</evidence>
<keyword evidence="2" id="KW-0378">Hydrolase</keyword>
<dbReference type="AlphaFoldDB" id="A0A4Y1R5M5"/>
<dbReference type="PANTHER" id="PTHR42648:SF28">
    <property type="entry name" value="TRANSPOSON-ENCODED PROTEIN WITH RIBONUCLEASE H-LIKE AND RETROVIRUS ZINC FINGER-LIKE DOMAINS"/>
    <property type="match status" value="1"/>
</dbReference>
<dbReference type="InterPro" id="IPR036397">
    <property type="entry name" value="RNaseH_sf"/>
</dbReference>
<keyword evidence="1" id="KW-0479">Metal-binding</keyword>
<dbReference type="Gene3D" id="3.30.420.10">
    <property type="entry name" value="Ribonuclease H-like superfamily/Ribonuclease H"/>
    <property type="match status" value="1"/>
</dbReference>
<dbReference type="Pfam" id="PF07727">
    <property type="entry name" value="RVT_2"/>
    <property type="match status" value="1"/>
</dbReference>
<dbReference type="GO" id="GO:0046872">
    <property type="term" value="F:metal ion binding"/>
    <property type="evidence" value="ECO:0007669"/>
    <property type="project" value="UniProtKB-KW"/>
</dbReference>
<evidence type="ECO:0000256" key="1">
    <source>
        <dbReference type="ARBA" id="ARBA00022723"/>
    </source>
</evidence>
<dbReference type="InterPro" id="IPR043502">
    <property type="entry name" value="DNA/RNA_pol_sf"/>
</dbReference>
<evidence type="ECO:0000259" key="4">
    <source>
        <dbReference type="PROSITE" id="PS50994"/>
    </source>
</evidence>
<dbReference type="PANTHER" id="PTHR42648">
    <property type="entry name" value="TRANSPOSASE, PUTATIVE-RELATED"/>
    <property type="match status" value="1"/>
</dbReference>
<dbReference type="InterPro" id="IPR012337">
    <property type="entry name" value="RNaseH-like_sf"/>
</dbReference>
<evidence type="ECO:0000256" key="3">
    <source>
        <dbReference type="SAM" id="MobiDB-lite"/>
    </source>
</evidence>
<dbReference type="InterPro" id="IPR001584">
    <property type="entry name" value="Integrase_cat-core"/>
</dbReference>
<gene>
    <name evidence="5" type="ORF">Prudu_009111</name>
</gene>
<dbReference type="SUPFAM" id="SSF56672">
    <property type="entry name" value="DNA/RNA polymerases"/>
    <property type="match status" value="1"/>
</dbReference>